<proteinExistence type="predicted"/>
<dbReference type="OrthoDB" id="3215846at2"/>
<dbReference type="EMBL" id="JACHDN010000001">
    <property type="protein sequence ID" value="MBB5472769.1"/>
    <property type="molecule type" value="Genomic_DNA"/>
</dbReference>
<dbReference type="Pfam" id="PF11209">
    <property type="entry name" value="LmeA"/>
    <property type="match status" value="1"/>
</dbReference>
<sequence>MTSTRSPRRRVGCAVGTVLALLVLVGGPLLADRVTRGLAEDVAADAVRQQTGATGTDVTVAGFPFLTQLISGTLDDVRLTADALTLRGLPLTAVDATATGVAVREPRGAQHLRVTATATTAALESLLRDRTGWDLALRVEGESLVAEGQVAGLPAAVTLTVAPAGTAGLTVDVQSASLAGLTVDADVLPDGLAARLTQFGVADELPQGATVTGATVQPDGLRLTVELDDVTLDAL</sequence>
<dbReference type="AlphaFoldDB" id="A0A7W8SDG6"/>
<dbReference type="RefSeq" id="WP_146836410.1">
    <property type="nucleotide sequence ID" value="NZ_BJVQ01000018.1"/>
</dbReference>
<comment type="caution">
    <text evidence="1">The sequence shown here is derived from an EMBL/GenBank/DDBJ whole genome shotgun (WGS) entry which is preliminary data.</text>
</comment>
<accession>A0A7W8SDG6</accession>
<reference evidence="1 2" key="1">
    <citation type="submission" date="2020-08" db="EMBL/GenBank/DDBJ databases">
        <title>Sequencing the genomes of 1000 actinobacteria strains.</title>
        <authorList>
            <person name="Klenk H.-P."/>
        </authorList>
    </citation>
    <scope>NUCLEOTIDE SEQUENCE [LARGE SCALE GENOMIC DNA]</scope>
    <source>
        <strain evidence="1 2">DSM 9581</strain>
    </source>
</reference>
<gene>
    <name evidence="1" type="ORF">HNR08_001505</name>
</gene>
<evidence type="ECO:0000313" key="1">
    <source>
        <dbReference type="EMBL" id="MBB5472769.1"/>
    </source>
</evidence>
<dbReference type="InterPro" id="IPR021373">
    <property type="entry name" value="DUF2993"/>
</dbReference>
<organism evidence="1 2">
    <name type="scientific">Cellulomonas hominis</name>
    <dbReference type="NCBI Taxonomy" id="156981"/>
    <lineage>
        <taxon>Bacteria</taxon>
        <taxon>Bacillati</taxon>
        <taxon>Actinomycetota</taxon>
        <taxon>Actinomycetes</taxon>
        <taxon>Micrococcales</taxon>
        <taxon>Cellulomonadaceae</taxon>
        <taxon>Cellulomonas</taxon>
    </lineage>
</organism>
<evidence type="ECO:0000313" key="2">
    <source>
        <dbReference type="Proteomes" id="UP000564629"/>
    </source>
</evidence>
<protein>
    <recommendedName>
        <fullName evidence="3">DUF2993 domain-containing protein</fullName>
    </recommendedName>
</protein>
<dbReference type="Proteomes" id="UP000564629">
    <property type="component" value="Unassembled WGS sequence"/>
</dbReference>
<name>A0A7W8SDG6_9CELL</name>
<evidence type="ECO:0008006" key="3">
    <source>
        <dbReference type="Google" id="ProtNLM"/>
    </source>
</evidence>